<dbReference type="Pfam" id="PF25390">
    <property type="entry name" value="WD40_RLD"/>
    <property type="match status" value="1"/>
</dbReference>
<dbReference type="InterPro" id="IPR009091">
    <property type="entry name" value="RCC1/BLIP-II"/>
</dbReference>
<sequence length="888" mass="98744">MKRRERGGAKHVVATEASPLHLISRHASSFSFSKTEQAKRDFLKRLGSDLQRNEVVPTYKGAYSLPKPKEVKTTAEDFYSTMEVRSWGSGSHGQLGLGDDRHRATPELVLALYRITSDLGRVQLCCGDLLTTAINELGHVYVWGRLPLDASQNIKVPERVTGLDNVVVRSMSCGPGHMALVSDDGAVYTWGRGQSGRLGHGDDHNAYTPRQIKSTFVLHSIYIRQVACGEEHTLFLATDGALFSCGGGRAGQLGIGSYVNCCEEPCRVPLPPDTTFVHIACGMNHSAGVVDSGAVYTWGWGEQGRLGHGNEESHPSVKCVEGLRHVKVTTLSCGGAHSLALSSCKKVFAWGWGSFGQLGLGSCHDALVPKPIKALEHVHVIACGFGHSAAVTDTGVLYMWGFGEEGQIGAGDERNHDSPQMVWTVPVKSKPVDPPNVLHISLGKAHSMAVALLSMHQDRRRRLNPDTVRHAAISLQCFVRATVARIKLKKLLRVQDKQAQDDVTAAFALRREQEVDQFQDAANREADATAREAQAQEFADMQKRQVEITAATCLQRMLRGWLARLNFKVRWKQYQDERAEAETAARERAAFLALEEREAFRMATDEVATSFVRDVLIEVHANEERQVEIRWRAEDSIAQANLHRETQLKLEQEELERRNAVQELARHQRELRRQEGIEAAEAEHRARRDREIADTKAKLQARKLQAAAAAVGQPTTKTSKQSSERRRRLRDKLRQKAADEINISREKRDKLRAELADRRKVVDEKLQEQQQLAAKLELARHHRIFRNSLKETPVVPRPTAAFQVRASFIAETYRVLPGDPKPHYVLDPNAAAAVHFEVAPAAAAVPTNHPRKSKVRIFRELQRSKSSSDGTRPEQSAMPTGGNNSGDV</sequence>
<feature type="repeat" description="RCC1" evidence="2">
    <location>
        <begin position="395"/>
        <end position="453"/>
    </location>
</feature>
<dbReference type="EMBL" id="KI913120">
    <property type="protein sequence ID" value="ETV83548.1"/>
    <property type="molecule type" value="Genomic_DNA"/>
</dbReference>
<dbReference type="VEuPathDB" id="FungiDB:H257_04256"/>
<dbReference type="PRINTS" id="PR00633">
    <property type="entry name" value="RCCNDNSATION"/>
</dbReference>
<feature type="region of interest" description="Disordered" evidence="4">
    <location>
        <begin position="703"/>
        <end position="741"/>
    </location>
</feature>
<dbReference type="AlphaFoldDB" id="W4GXD4"/>
<protein>
    <recommendedName>
        <fullName evidence="5">RCC1-like domain-containing protein</fullName>
    </recommendedName>
</protein>
<feature type="repeat" description="RCC1" evidence="2">
    <location>
        <begin position="185"/>
        <end position="239"/>
    </location>
</feature>
<dbReference type="InterPro" id="IPR051210">
    <property type="entry name" value="Ub_ligase/GEF_domain"/>
</dbReference>
<name>W4GXD4_APHAT</name>
<dbReference type="Gene3D" id="2.130.10.30">
    <property type="entry name" value="Regulator of chromosome condensation 1/beta-lactamase-inhibitor protein II"/>
    <property type="match status" value="2"/>
</dbReference>
<keyword evidence="1" id="KW-0677">Repeat</keyword>
<dbReference type="PANTHER" id="PTHR22870">
    <property type="entry name" value="REGULATOR OF CHROMOSOME CONDENSATION"/>
    <property type="match status" value="1"/>
</dbReference>
<feature type="repeat" description="RCC1" evidence="2">
    <location>
        <begin position="82"/>
        <end position="137"/>
    </location>
</feature>
<feature type="repeat" description="RCC1" evidence="2">
    <location>
        <begin position="345"/>
        <end position="394"/>
    </location>
</feature>
<dbReference type="InterPro" id="IPR058923">
    <property type="entry name" value="RCC1-like_dom"/>
</dbReference>
<dbReference type="STRING" id="112090.W4GXD4"/>
<evidence type="ECO:0000256" key="3">
    <source>
        <dbReference type="SAM" id="Coils"/>
    </source>
</evidence>
<gene>
    <name evidence="6" type="ORF">H257_04256</name>
</gene>
<organism evidence="6">
    <name type="scientific">Aphanomyces astaci</name>
    <name type="common">Crayfish plague agent</name>
    <dbReference type="NCBI Taxonomy" id="112090"/>
    <lineage>
        <taxon>Eukaryota</taxon>
        <taxon>Sar</taxon>
        <taxon>Stramenopiles</taxon>
        <taxon>Oomycota</taxon>
        <taxon>Saprolegniomycetes</taxon>
        <taxon>Saprolegniales</taxon>
        <taxon>Verrucalvaceae</taxon>
        <taxon>Aphanomyces</taxon>
    </lineage>
</organism>
<dbReference type="RefSeq" id="XP_009826978.1">
    <property type="nucleotide sequence ID" value="XM_009828676.1"/>
</dbReference>
<evidence type="ECO:0000256" key="1">
    <source>
        <dbReference type="ARBA" id="ARBA00022737"/>
    </source>
</evidence>
<evidence type="ECO:0000256" key="2">
    <source>
        <dbReference type="PROSITE-ProRule" id="PRU00235"/>
    </source>
</evidence>
<dbReference type="InterPro" id="IPR000048">
    <property type="entry name" value="IQ_motif_EF-hand-BS"/>
</dbReference>
<dbReference type="SMART" id="SM00015">
    <property type="entry name" value="IQ"/>
    <property type="match status" value="2"/>
</dbReference>
<proteinExistence type="predicted"/>
<dbReference type="PROSITE" id="PS00626">
    <property type="entry name" value="RCC1_2"/>
    <property type="match status" value="3"/>
</dbReference>
<dbReference type="PROSITE" id="PS50012">
    <property type="entry name" value="RCC1_3"/>
    <property type="match status" value="7"/>
</dbReference>
<feature type="repeat" description="RCC1" evidence="2">
    <location>
        <begin position="138"/>
        <end position="184"/>
    </location>
</feature>
<feature type="compositionally biased region" description="Basic and acidic residues" evidence="4">
    <location>
        <begin position="732"/>
        <end position="741"/>
    </location>
</feature>
<accession>W4GXD4</accession>
<feature type="repeat" description="RCC1" evidence="2">
    <location>
        <begin position="293"/>
        <end position="344"/>
    </location>
</feature>
<dbReference type="InterPro" id="IPR000408">
    <property type="entry name" value="Reg_chr_condens"/>
</dbReference>
<dbReference type="PANTHER" id="PTHR22870:SF466">
    <property type="entry name" value="ANKYRIN REPEAT-CONTAINING PROTEIN"/>
    <property type="match status" value="1"/>
</dbReference>
<evidence type="ECO:0000256" key="4">
    <source>
        <dbReference type="SAM" id="MobiDB-lite"/>
    </source>
</evidence>
<keyword evidence="3" id="KW-0175">Coiled coil</keyword>
<feature type="repeat" description="RCC1" evidence="2">
    <location>
        <begin position="240"/>
        <end position="292"/>
    </location>
</feature>
<feature type="domain" description="RCC1-like" evidence="5">
    <location>
        <begin position="84"/>
        <end position="449"/>
    </location>
</feature>
<feature type="coiled-coil region" evidence="3">
    <location>
        <begin position="643"/>
        <end position="677"/>
    </location>
</feature>
<dbReference type="OrthoDB" id="10256179at2759"/>
<dbReference type="PROSITE" id="PS50096">
    <property type="entry name" value="IQ"/>
    <property type="match status" value="2"/>
</dbReference>
<dbReference type="SUPFAM" id="SSF50985">
    <property type="entry name" value="RCC1/BLIP-II"/>
    <property type="match status" value="1"/>
</dbReference>
<feature type="compositionally biased region" description="Polar residues" evidence="4">
    <location>
        <begin position="864"/>
        <end position="888"/>
    </location>
</feature>
<evidence type="ECO:0000313" key="6">
    <source>
        <dbReference type="EMBL" id="ETV83548.1"/>
    </source>
</evidence>
<feature type="region of interest" description="Disordered" evidence="4">
    <location>
        <begin position="845"/>
        <end position="888"/>
    </location>
</feature>
<evidence type="ECO:0000259" key="5">
    <source>
        <dbReference type="Pfam" id="PF25390"/>
    </source>
</evidence>
<dbReference type="GeneID" id="20806252"/>
<reference evidence="6" key="1">
    <citation type="submission" date="2013-12" db="EMBL/GenBank/DDBJ databases">
        <title>The Genome Sequence of Aphanomyces astaci APO3.</title>
        <authorList>
            <consortium name="The Broad Institute Genomics Platform"/>
            <person name="Russ C."/>
            <person name="Tyler B."/>
            <person name="van West P."/>
            <person name="Dieguez-Uribeondo J."/>
            <person name="Young S.K."/>
            <person name="Zeng Q."/>
            <person name="Gargeya S."/>
            <person name="Fitzgerald M."/>
            <person name="Abouelleil A."/>
            <person name="Alvarado L."/>
            <person name="Chapman S.B."/>
            <person name="Gainer-Dewar J."/>
            <person name="Goldberg J."/>
            <person name="Griggs A."/>
            <person name="Gujja S."/>
            <person name="Hansen M."/>
            <person name="Howarth C."/>
            <person name="Imamovic A."/>
            <person name="Ireland A."/>
            <person name="Larimer J."/>
            <person name="McCowan C."/>
            <person name="Murphy C."/>
            <person name="Pearson M."/>
            <person name="Poon T.W."/>
            <person name="Priest M."/>
            <person name="Roberts A."/>
            <person name="Saif S."/>
            <person name="Shea T."/>
            <person name="Sykes S."/>
            <person name="Wortman J."/>
            <person name="Nusbaum C."/>
            <person name="Birren B."/>
        </authorList>
    </citation>
    <scope>NUCLEOTIDE SEQUENCE [LARGE SCALE GENOMIC DNA]</scope>
    <source>
        <strain evidence="6">APO3</strain>
    </source>
</reference>
<dbReference type="Pfam" id="PF00612">
    <property type="entry name" value="IQ"/>
    <property type="match status" value="1"/>
</dbReference>